<dbReference type="InterPro" id="IPR005302">
    <property type="entry name" value="MoCF_Sase_C"/>
</dbReference>
<keyword evidence="3" id="KW-1185">Reference proteome</keyword>
<evidence type="ECO:0000259" key="1">
    <source>
        <dbReference type="PROSITE" id="PS51340"/>
    </source>
</evidence>
<protein>
    <submittedName>
        <fullName evidence="2">Putative iron-sulfur binding protein</fullName>
    </submittedName>
</protein>
<dbReference type="EMBL" id="CP011797">
    <property type="protein sequence ID" value="ATX76693.1"/>
    <property type="molecule type" value="Genomic_DNA"/>
</dbReference>
<dbReference type="Pfam" id="PF03476">
    <property type="entry name" value="MOSC_N"/>
    <property type="match status" value="1"/>
</dbReference>
<dbReference type="Proteomes" id="UP000229757">
    <property type="component" value="Chromosome"/>
</dbReference>
<dbReference type="GO" id="GO:0030170">
    <property type="term" value="F:pyridoxal phosphate binding"/>
    <property type="evidence" value="ECO:0007669"/>
    <property type="project" value="InterPro"/>
</dbReference>
<dbReference type="AlphaFoldDB" id="A0A2K8KPJ8"/>
<dbReference type="RefSeq" id="WP_158524326.1">
    <property type="nucleotide sequence ID" value="NZ_CP011797.1"/>
</dbReference>
<dbReference type="KEGG" id="rfo:REIFOR_01548"/>
<feature type="domain" description="MOSC" evidence="1">
    <location>
        <begin position="122"/>
        <end position="265"/>
    </location>
</feature>
<dbReference type="OrthoDB" id="581532at2"/>
<sequence length="267" mass="29776">MQPQTTAIKALFVYPVKSLGGVSVATLRFNSAGVVNDRRYMLVDGKNRMLTLRSHSQLSQFHLAQLEGGWQVSNHKGSGILIADNASTEQLIDTEVWSTPIRTREKSFEVSAWFSEQLDEWVRLVEFDDLESRYCPVDQHQMPFGFADVFPLLVCNVQSLKQLSQAVKYPLAMARFRPNVVIDVPADSEYQIGALKCEEGGQLLFAEPCVRCNVPAIDPLTGVYQKDLHPQLKAQLKRDSKVVFGLNACAIHCRQLSVGQVLVTVPG</sequence>
<dbReference type="InterPro" id="IPR011037">
    <property type="entry name" value="Pyrv_Knase-like_insert_dom_sf"/>
</dbReference>
<accession>A0A2K8KPJ8</accession>
<dbReference type="SUPFAM" id="SSF50800">
    <property type="entry name" value="PK beta-barrel domain-like"/>
    <property type="match status" value="1"/>
</dbReference>
<evidence type="ECO:0000313" key="2">
    <source>
        <dbReference type="EMBL" id="ATX76693.1"/>
    </source>
</evidence>
<dbReference type="Pfam" id="PF03473">
    <property type="entry name" value="MOSC"/>
    <property type="match status" value="1"/>
</dbReference>
<dbReference type="GO" id="GO:0003824">
    <property type="term" value="F:catalytic activity"/>
    <property type="evidence" value="ECO:0007669"/>
    <property type="project" value="InterPro"/>
</dbReference>
<dbReference type="PROSITE" id="PS51340">
    <property type="entry name" value="MOSC"/>
    <property type="match status" value="1"/>
</dbReference>
<name>A0A2K8KPJ8_9GAMM</name>
<gene>
    <name evidence="2" type="ORF">REIFOR_01548</name>
</gene>
<dbReference type="SUPFAM" id="SSF141673">
    <property type="entry name" value="MOSC N-terminal domain-like"/>
    <property type="match status" value="1"/>
</dbReference>
<dbReference type="InterPro" id="IPR005303">
    <property type="entry name" value="MOCOS_middle"/>
</dbReference>
<dbReference type="GO" id="GO:0030151">
    <property type="term" value="F:molybdenum ion binding"/>
    <property type="evidence" value="ECO:0007669"/>
    <property type="project" value="InterPro"/>
</dbReference>
<organism evidence="2 3">
    <name type="scientific">Reinekea forsetii</name>
    <dbReference type="NCBI Taxonomy" id="1336806"/>
    <lineage>
        <taxon>Bacteria</taxon>
        <taxon>Pseudomonadati</taxon>
        <taxon>Pseudomonadota</taxon>
        <taxon>Gammaproteobacteria</taxon>
        <taxon>Oceanospirillales</taxon>
        <taxon>Saccharospirillaceae</taxon>
        <taxon>Reinekea</taxon>
    </lineage>
</organism>
<evidence type="ECO:0000313" key="3">
    <source>
        <dbReference type="Proteomes" id="UP000229757"/>
    </source>
</evidence>
<reference evidence="2 3" key="1">
    <citation type="journal article" date="2017" name="Environ. Microbiol.">
        <title>Genomic and physiological analyses of 'Reinekea forsetii' reveal a versatile opportunistic lifestyle during spring algae blooms.</title>
        <authorList>
            <person name="Avci B."/>
            <person name="Hahnke R.L."/>
            <person name="Chafee M."/>
            <person name="Fischer T."/>
            <person name="Gruber-Vodicka H."/>
            <person name="Tegetmeyer H.E."/>
            <person name="Harder J."/>
            <person name="Fuchs B.M."/>
            <person name="Amann R.I."/>
            <person name="Teeling H."/>
        </authorList>
    </citation>
    <scope>NUCLEOTIDE SEQUENCE [LARGE SCALE GENOMIC DNA]</scope>
    <source>
        <strain evidence="2 3">Hel1_31_D35</strain>
    </source>
</reference>
<proteinExistence type="predicted"/>